<evidence type="ECO:0000313" key="1">
    <source>
        <dbReference type="EMBL" id="MEQ5840116.1"/>
    </source>
</evidence>
<dbReference type="PANTHER" id="PTHR43313:SF1">
    <property type="entry name" value="3BETA-HYDROXYSTEROID DEHYDROGENASE DHS-16"/>
    <property type="match status" value="1"/>
</dbReference>
<reference evidence="1 2" key="1">
    <citation type="journal article" date="2024" name="Chem. Sci.">
        <title>Discovery of a lagriamide polyketide by integrated genome mining, isotopic labeling, and untargeted metabolomics.</title>
        <authorList>
            <person name="Fergusson C.H."/>
            <person name="Saulog J."/>
            <person name="Paulo B.S."/>
            <person name="Wilson D.M."/>
            <person name="Liu D.Y."/>
            <person name="Morehouse N.J."/>
            <person name="Waterworth S."/>
            <person name="Barkei J."/>
            <person name="Gray C.A."/>
            <person name="Kwan J.C."/>
            <person name="Eustaquio A.S."/>
            <person name="Linington R.G."/>
        </authorList>
    </citation>
    <scope>NUCLEOTIDE SEQUENCE [LARGE SCALE GENOMIC DNA]</scope>
    <source>
        <strain evidence="1 2">RL17-338-BIF-B</strain>
    </source>
</reference>
<organism evidence="1 2">
    <name type="scientific">Paraburkholderia acidicola</name>
    <dbReference type="NCBI Taxonomy" id="1912599"/>
    <lineage>
        <taxon>Bacteria</taxon>
        <taxon>Pseudomonadati</taxon>
        <taxon>Pseudomonadota</taxon>
        <taxon>Betaproteobacteria</taxon>
        <taxon>Burkholderiales</taxon>
        <taxon>Burkholderiaceae</taxon>
        <taxon>Paraburkholderia</taxon>
    </lineage>
</organism>
<dbReference type="EMBL" id="JAOALG010000001">
    <property type="protein sequence ID" value="MEQ5840116.1"/>
    <property type="molecule type" value="Genomic_DNA"/>
</dbReference>
<sequence>MITTPSQQFSRSVAITGAGNGLGRDIALGLAARGYIVFGTAMSEAEVEHLKAASDGRVRLTVCDITKEEMVKAWATGVSDFVGNSGVNILISNAGVLTPGPLEVLALDAVRREFEVNVFGALSVMNAFLPALRKARGRIVQVSTWTASVPLPFNGPSGASKAAMEVFSTVYRAELKSFGIDVVIAVAGNMRTGGPAKTVAALARIGDEMTPEQRKLYGQPFATFSDKLNDMQSAGLQSDQAAKRIIEIAEQIPAPTIAPVGDDAAEMLRASRELPDLEQNALRLKIVGLS</sequence>
<evidence type="ECO:0000313" key="2">
    <source>
        <dbReference type="Proteomes" id="UP001469089"/>
    </source>
</evidence>
<dbReference type="Gene3D" id="3.40.50.720">
    <property type="entry name" value="NAD(P)-binding Rossmann-like Domain"/>
    <property type="match status" value="1"/>
</dbReference>
<keyword evidence="2" id="KW-1185">Reference proteome</keyword>
<dbReference type="PANTHER" id="PTHR43313">
    <property type="entry name" value="SHORT-CHAIN DEHYDROGENASE/REDUCTASE FAMILY 9C"/>
    <property type="match status" value="1"/>
</dbReference>
<dbReference type="Pfam" id="PF00106">
    <property type="entry name" value="adh_short"/>
    <property type="match status" value="1"/>
</dbReference>
<dbReference type="SUPFAM" id="SSF51735">
    <property type="entry name" value="NAD(P)-binding Rossmann-fold domains"/>
    <property type="match status" value="1"/>
</dbReference>
<dbReference type="RefSeq" id="WP_349542375.1">
    <property type="nucleotide sequence ID" value="NZ_JAOALG010000001.1"/>
</dbReference>
<dbReference type="InterPro" id="IPR002347">
    <property type="entry name" value="SDR_fam"/>
</dbReference>
<protein>
    <submittedName>
        <fullName evidence="1">SDR family NAD(P)-dependent oxidoreductase</fullName>
    </submittedName>
</protein>
<proteinExistence type="predicted"/>
<gene>
    <name evidence="1" type="ORF">N0A02_11840</name>
</gene>
<comment type="caution">
    <text evidence="1">The sequence shown here is derived from an EMBL/GenBank/DDBJ whole genome shotgun (WGS) entry which is preliminary data.</text>
</comment>
<accession>A0ABV1LMZ0</accession>
<name>A0ABV1LMZ0_9BURK</name>
<dbReference type="PRINTS" id="PR00081">
    <property type="entry name" value="GDHRDH"/>
</dbReference>
<dbReference type="InterPro" id="IPR036291">
    <property type="entry name" value="NAD(P)-bd_dom_sf"/>
</dbReference>
<dbReference type="Proteomes" id="UP001469089">
    <property type="component" value="Unassembled WGS sequence"/>
</dbReference>